<evidence type="ECO:0000313" key="1">
    <source>
        <dbReference type="EMBL" id="BCG67652.1"/>
    </source>
</evidence>
<name>A0A7R6WDS5_9EUKA</name>
<keyword evidence="1" id="KW-0150">Chloroplast</keyword>
<proteinExistence type="predicted"/>
<keyword evidence="1" id="KW-0934">Plastid</keyword>
<accession>A0A7R6WDS5</accession>
<sequence>MAQPLPSWQNPIIGDNTWHLTWDLYHKNGLDVRFKTNSEGHQDIDDIQIRVAIPHGKSIFRMKLPEMKRFPINNRRSQNFPTKNQKILAEKMKHVPVYAVVNRKYKIVTSRVRRPYGAILSGGDKPESKIFLEGYSDLFNWEKDREPVDFCFFFMDRNDAADYKKWQLENPNYVGKRTIRSLGLATTTVGLDEAYKLIKTSKPRLHYYIIPDVTELDKTLALPIFGPRLSPPEMPLRKFKGTPIYVLKNTKGSGEIVFFKKDEALKFKKLHKNVKDFSLKLESLEGFLLRAEKFSKKDLENVFFQTSSDSESYVDEFQQVYNTPPKRLWYSTKNQIFDKTVTLLKNIKRAIIVTVRGREELIDRKRRGNLPEDYIFEKHVEVFDQPYKYRSGR</sequence>
<dbReference type="AlphaFoldDB" id="A0A7R6WDS5"/>
<reference evidence="1" key="1">
    <citation type="submission" date="2020-06" db="EMBL/GenBank/DDBJ databases">
        <title>Organellar genomes of a novel haptophyte.</title>
        <authorList>
            <person name="Kamikawa R."/>
            <person name="Miyashita H."/>
        </authorList>
    </citation>
    <scope>NUCLEOTIDE SEQUENCE</scope>
    <source>
        <strain evidence="1">NIES-3900</strain>
    </source>
</reference>
<protein>
    <submittedName>
        <fullName evidence="1">Conserved protein</fullName>
    </submittedName>
</protein>
<gene>
    <name evidence="1" type="primary">ycf80</name>
</gene>
<geneLocation type="chloroplast" evidence="1"/>
<dbReference type="EMBL" id="LC564893">
    <property type="protein sequence ID" value="BCG67652.1"/>
    <property type="molecule type" value="Genomic_DNA"/>
</dbReference>
<organism evidence="1">
    <name type="scientific">Haptophyceae sp. NIES-3900</name>
    <dbReference type="NCBI Taxonomy" id="2748608"/>
    <lineage>
        <taxon>Eukaryota</taxon>
        <taxon>Haptista</taxon>
        <taxon>Haptophyta</taxon>
    </lineage>
</organism>